<dbReference type="Gene3D" id="3.90.1200.10">
    <property type="match status" value="1"/>
</dbReference>
<evidence type="ECO:0000259" key="1">
    <source>
        <dbReference type="Pfam" id="PF01636"/>
    </source>
</evidence>
<keyword evidence="2" id="KW-0808">Transferase</keyword>
<dbReference type="Pfam" id="PF01636">
    <property type="entry name" value="APH"/>
    <property type="match status" value="1"/>
</dbReference>
<sequence>MDPALSLLTGDSAGELIEAVLDAAGGRPQHWSAAQVEHQPGTRTTVSYTVRVCWAGGAVTTETLGACSGELPAGVARLGDGRTEIGMWRFPFDPELPALPLACDPRELADLLGGQPARLRVRAYRPRRRAVVEANLPGGRTVFVKVVRPDRARGLHERHRLAVAAGCPVPDPLGWSERGLVLLPGLPGRDLRAELLGGRAVLPDPAAIEGVLDALPEVGGRLLPTWGQRAPYYAEVLAGMAPELAGRARAIAAAVRHESPEGPAVPVHGDFYESQLLVAGCRVSGLLDLDTLGRGERLDDAGCLLAHLSLLARLRPEAAARIEGFGHALTTRLARGLDPAALARRVAAVSLSLATGPHRVREPDRGRKAERRLALAQRWLDRGGW</sequence>
<accession>A0A542DMC8</accession>
<proteinExistence type="predicted"/>
<evidence type="ECO:0000313" key="3">
    <source>
        <dbReference type="Proteomes" id="UP000320876"/>
    </source>
</evidence>
<dbReference type="EMBL" id="VFML01000001">
    <property type="protein sequence ID" value="TQJ04252.1"/>
    <property type="molecule type" value="Genomic_DNA"/>
</dbReference>
<name>A0A542DMC8_AMYCI</name>
<organism evidence="2 3">
    <name type="scientific">Amycolatopsis cihanbeyliensis</name>
    <dbReference type="NCBI Taxonomy" id="1128664"/>
    <lineage>
        <taxon>Bacteria</taxon>
        <taxon>Bacillati</taxon>
        <taxon>Actinomycetota</taxon>
        <taxon>Actinomycetes</taxon>
        <taxon>Pseudonocardiales</taxon>
        <taxon>Pseudonocardiaceae</taxon>
        <taxon>Amycolatopsis</taxon>
    </lineage>
</organism>
<dbReference type="Proteomes" id="UP000320876">
    <property type="component" value="Unassembled WGS sequence"/>
</dbReference>
<feature type="domain" description="Aminoglycoside phosphotransferase" evidence="1">
    <location>
        <begin position="135"/>
        <end position="319"/>
    </location>
</feature>
<protein>
    <submittedName>
        <fullName evidence="2">Phosphotransferase family enzyme</fullName>
    </submittedName>
</protein>
<dbReference type="AlphaFoldDB" id="A0A542DMC8"/>
<dbReference type="InterPro" id="IPR002575">
    <property type="entry name" value="Aminoglycoside_PTrfase"/>
</dbReference>
<keyword evidence="3" id="KW-1185">Reference proteome</keyword>
<reference evidence="2 3" key="1">
    <citation type="submission" date="2019-06" db="EMBL/GenBank/DDBJ databases">
        <title>Sequencing the genomes of 1000 actinobacteria strains.</title>
        <authorList>
            <person name="Klenk H.-P."/>
        </authorList>
    </citation>
    <scope>NUCLEOTIDE SEQUENCE [LARGE SCALE GENOMIC DNA]</scope>
    <source>
        <strain evidence="2 3">DSM 45679</strain>
    </source>
</reference>
<dbReference type="SUPFAM" id="SSF56112">
    <property type="entry name" value="Protein kinase-like (PK-like)"/>
    <property type="match status" value="1"/>
</dbReference>
<comment type="caution">
    <text evidence="2">The sequence shown here is derived from an EMBL/GenBank/DDBJ whole genome shotgun (WGS) entry which is preliminary data.</text>
</comment>
<dbReference type="InterPro" id="IPR011009">
    <property type="entry name" value="Kinase-like_dom_sf"/>
</dbReference>
<dbReference type="GO" id="GO:0016740">
    <property type="term" value="F:transferase activity"/>
    <property type="evidence" value="ECO:0007669"/>
    <property type="project" value="UniProtKB-KW"/>
</dbReference>
<gene>
    <name evidence="2" type="ORF">FB471_4035</name>
</gene>
<evidence type="ECO:0000313" key="2">
    <source>
        <dbReference type="EMBL" id="TQJ04252.1"/>
    </source>
</evidence>